<evidence type="ECO:0000313" key="2">
    <source>
        <dbReference type="EMBL" id="MDP9838258.1"/>
    </source>
</evidence>
<sequence length="179" mass="20109">MEISISPVEDDWRTDGIAELVSGWERESGLVLPAGYRTFLIGFNGGRPYPNMFRHTALLPEDGCGNPTEHFLDCLYSVDRVMSWSKELGDRLPAGCLAIGGDPGLLEIILSLRPEDYGDTYSWVRSWASWGSPDNSYLCPQASSFSAWLGMLFDDDERSGHDHWHTPRAERLKRSLEIA</sequence>
<reference evidence="2 3" key="1">
    <citation type="submission" date="2023-07" db="EMBL/GenBank/DDBJ databases">
        <title>Sorghum-associated microbial communities from plants grown in Nebraska, USA.</title>
        <authorList>
            <person name="Schachtman D."/>
        </authorList>
    </citation>
    <scope>NUCLEOTIDE SEQUENCE [LARGE SCALE GENOMIC DNA]</scope>
    <source>
        <strain evidence="2 3">DS1307</strain>
    </source>
</reference>
<dbReference type="InterPro" id="IPR018958">
    <property type="entry name" value="Knr4/Smi1-like_dom"/>
</dbReference>
<evidence type="ECO:0000313" key="3">
    <source>
        <dbReference type="Proteomes" id="UP001241472"/>
    </source>
</evidence>
<name>A0ABT9PUW6_9HYPH</name>
<protein>
    <recommendedName>
        <fullName evidence="1">Knr4/Smi1-like domain-containing protein</fullName>
    </recommendedName>
</protein>
<dbReference type="InterPro" id="IPR037883">
    <property type="entry name" value="Knr4/Smi1-like_sf"/>
</dbReference>
<gene>
    <name evidence="2" type="ORF">J2T09_003025</name>
</gene>
<dbReference type="RefSeq" id="WP_306835969.1">
    <property type="nucleotide sequence ID" value="NZ_JAUSRF010000009.1"/>
</dbReference>
<organism evidence="2 3">
    <name type="scientific">Neorhizobium huautlense</name>
    <dbReference type="NCBI Taxonomy" id="67774"/>
    <lineage>
        <taxon>Bacteria</taxon>
        <taxon>Pseudomonadati</taxon>
        <taxon>Pseudomonadota</taxon>
        <taxon>Alphaproteobacteria</taxon>
        <taxon>Hyphomicrobiales</taxon>
        <taxon>Rhizobiaceae</taxon>
        <taxon>Rhizobium/Agrobacterium group</taxon>
        <taxon>Neorhizobium</taxon>
    </lineage>
</organism>
<dbReference type="EMBL" id="JAUSRF010000009">
    <property type="protein sequence ID" value="MDP9838258.1"/>
    <property type="molecule type" value="Genomic_DNA"/>
</dbReference>
<feature type="domain" description="Knr4/Smi1-like" evidence="1">
    <location>
        <begin position="23"/>
        <end position="149"/>
    </location>
</feature>
<dbReference type="Pfam" id="PF09346">
    <property type="entry name" value="SMI1_KNR4"/>
    <property type="match status" value="1"/>
</dbReference>
<proteinExistence type="predicted"/>
<keyword evidence="3" id="KW-1185">Reference proteome</keyword>
<accession>A0ABT9PUW6</accession>
<comment type="caution">
    <text evidence="2">The sequence shown here is derived from an EMBL/GenBank/DDBJ whole genome shotgun (WGS) entry which is preliminary data.</text>
</comment>
<dbReference type="SUPFAM" id="SSF160631">
    <property type="entry name" value="SMI1/KNR4-like"/>
    <property type="match status" value="1"/>
</dbReference>
<dbReference type="Gene3D" id="3.40.1580.10">
    <property type="entry name" value="SMI1/KNR4-like"/>
    <property type="match status" value="1"/>
</dbReference>
<evidence type="ECO:0000259" key="1">
    <source>
        <dbReference type="Pfam" id="PF09346"/>
    </source>
</evidence>
<dbReference type="Proteomes" id="UP001241472">
    <property type="component" value="Unassembled WGS sequence"/>
</dbReference>